<dbReference type="Pfam" id="PF05368">
    <property type="entry name" value="NmrA"/>
    <property type="match status" value="1"/>
</dbReference>
<dbReference type="Proteomes" id="UP000554235">
    <property type="component" value="Unassembled WGS sequence"/>
</dbReference>
<keyword evidence="1" id="KW-0521">NADP</keyword>
<dbReference type="SUPFAM" id="SSF51735">
    <property type="entry name" value="NAD(P)-binding Rossmann-fold domains"/>
    <property type="match status" value="1"/>
</dbReference>
<evidence type="ECO:0000259" key="3">
    <source>
        <dbReference type="Pfam" id="PF05368"/>
    </source>
</evidence>
<dbReference type="OrthoDB" id="419598at2759"/>
<dbReference type="Gene3D" id="3.40.50.720">
    <property type="entry name" value="NAD(P)-binding Rossmann-like Domain"/>
    <property type="match status" value="1"/>
</dbReference>
<keyword evidence="5" id="KW-1185">Reference proteome</keyword>
<dbReference type="GO" id="GO:0016491">
    <property type="term" value="F:oxidoreductase activity"/>
    <property type="evidence" value="ECO:0007669"/>
    <property type="project" value="UniProtKB-KW"/>
</dbReference>
<dbReference type="InterPro" id="IPR008030">
    <property type="entry name" value="NmrA-like"/>
</dbReference>
<dbReference type="AlphaFoldDB" id="A0A8H4LC14"/>
<dbReference type="PANTHER" id="PTHR47706">
    <property type="entry name" value="NMRA-LIKE FAMILY PROTEIN"/>
    <property type="match status" value="1"/>
</dbReference>
<accession>A0A8H4LC14</accession>
<feature type="domain" description="NmrA-like" evidence="3">
    <location>
        <begin position="11"/>
        <end position="144"/>
    </location>
</feature>
<dbReference type="InterPro" id="IPR036291">
    <property type="entry name" value="NAD(P)-bd_dom_sf"/>
</dbReference>
<protein>
    <submittedName>
        <fullName evidence="4">Oxidoreductase</fullName>
    </submittedName>
</protein>
<sequence>MSSQSANRVENVAIVGAGGHVGKYFAEALVATGKHNVTALTRKGSDTKLPEGVTATHIDYDDEETIVEALKGQQALIITLSVAAPKETESKLFKAAAKAGVAYVLPNWYAQDPENAALLKDVFILNKSENAREEIKSLGVSSWIQLTCGFWYEFSLAFGKDTFGFDFANRTLTWLDDGETRITSTTWEQRGRAMAALLSLPVRPENEQDNSTTLSSFANNVVYVKSFEINQKDMFESAKRVTGTSDKDWTFNKTTAEERYAEGQKEVAAGNMRGFTKVLYSRIFFPKDPGNFDSKVHNTALGLPEEILDERTKVAIEMAKKFAAYTDDKSNAEREKMIKEGKSA</sequence>
<dbReference type="PANTHER" id="PTHR47706:SF7">
    <property type="entry name" value="CIPA-LIKE, PUTATIVE (AFU_ORTHOLOGUE AFUA_1G01630)-RELATED"/>
    <property type="match status" value="1"/>
</dbReference>
<comment type="caution">
    <text evidence="4">The sequence shown here is derived from an EMBL/GenBank/DDBJ whole genome shotgun (WGS) entry which is preliminary data.</text>
</comment>
<dbReference type="EMBL" id="JAADYS010001028">
    <property type="protein sequence ID" value="KAF4465470.1"/>
    <property type="molecule type" value="Genomic_DNA"/>
</dbReference>
<evidence type="ECO:0000313" key="4">
    <source>
        <dbReference type="EMBL" id="KAF4465470.1"/>
    </source>
</evidence>
<proteinExistence type="predicted"/>
<dbReference type="InterPro" id="IPR051609">
    <property type="entry name" value="NmrA/Isoflavone_reductase-like"/>
</dbReference>
<evidence type="ECO:0000256" key="1">
    <source>
        <dbReference type="ARBA" id="ARBA00022857"/>
    </source>
</evidence>
<reference evidence="4 5" key="1">
    <citation type="submission" date="2020-01" db="EMBL/GenBank/DDBJ databases">
        <title>Identification and distribution of gene clusters putatively required for synthesis of sphingolipid metabolism inhibitors in phylogenetically diverse species of the filamentous fungus Fusarium.</title>
        <authorList>
            <person name="Kim H.-S."/>
            <person name="Busman M."/>
            <person name="Brown D.W."/>
            <person name="Divon H."/>
            <person name="Uhlig S."/>
            <person name="Proctor R.H."/>
        </authorList>
    </citation>
    <scope>NUCLEOTIDE SEQUENCE [LARGE SCALE GENOMIC DNA]</scope>
    <source>
        <strain evidence="4 5">NRRL 20459</strain>
    </source>
</reference>
<name>A0A8H4LC14_9HYPO</name>
<evidence type="ECO:0000313" key="5">
    <source>
        <dbReference type="Proteomes" id="UP000554235"/>
    </source>
</evidence>
<gene>
    <name evidence="4" type="ORF">FALBO_7691</name>
</gene>
<organism evidence="4 5">
    <name type="scientific">Fusarium albosuccineum</name>
    <dbReference type="NCBI Taxonomy" id="1237068"/>
    <lineage>
        <taxon>Eukaryota</taxon>
        <taxon>Fungi</taxon>
        <taxon>Dikarya</taxon>
        <taxon>Ascomycota</taxon>
        <taxon>Pezizomycotina</taxon>
        <taxon>Sordariomycetes</taxon>
        <taxon>Hypocreomycetidae</taxon>
        <taxon>Hypocreales</taxon>
        <taxon>Nectriaceae</taxon>
        <taxon>Fusarium</taxon>
        <taxon>Fusarium decemcellulare species complex</taxon>
    </lineage>
</organism>
<keyword evidence="2" id="KW-0560">Oxidoreductase</keyword>
<evidence type="ECO:0000256" key="2">
    <source>
        <dbReference type="ARBA" id="ARBA00023002"/>
    </source>
</evidence>